<comment type="caution">
    <text evidence="1">The sequence shown here is derived from an EMBL/GenBank/DDBJ whole genome shotgun (WGS) entry which is preliminary data.</text>
</comment>
<dbReference type="EMBL" id="JAVDUU010000001">
    <property type="protein sequence ID" value="MDR6941146.1"/>
    <property type="molecule type" value="Genomic_DNA"/>
</dbReference>
<gene>
    <name evidence="1" type="ORF">J2W55_000974</name>
</gene>
<sequence length="59" mass="6541">METIKRLRLAIGMIFLACSYKKQAVVNTSALQISKRNLPLVRSTLGGGYNTVMNVKQTL</sequence>
<organism evidence="1 2">
    <name type="scientific">Mucilaginibacter pocheonensis</name>
    <dbReference type="NCBI Taxonomy" id="398050"/>
    <lineage>
        <taxon>Bacteria</taxon>
        <taxon>Pseudomonadati</taxon>
        <taxon>Bacteroidota</taxon>
        <taxon>Sphingobacteriia</taxon>
        <taxon>Sphingobacteriales</taxon>
        <taxon>Sphingobacteriaceae</taxon>
        <taxon>Mucilaginibacter</taxon>
    </lineage>
</organism>
<accession>A0ABU1T8G2</accession>
<dbReference type="Proteomes" id="UP001247620">
    <property type="component" value="Unassembled WGS sequence"/>
</dbReference>
<name>A0ABU1T8G2_9SPHI</name>
<dbReference type="RefSeq" id="WP_310092555.1">
    <property type="nucleotide sequence ID" value="NZ_JAVDUU010000001.1"/>
</dbReference>
<evidence type="ECO:0000313" key="2">
    <source>
        <dbReference type="Proteomes" id="UP001247620"/>
    </source>
</evidence>
<proteinExistence type="predicted"/>
<keyword evidence="2" id="KW-1185">Reference proteome</keyword>
<protein>
    <submittedName>
        <fullName evidence="1">Uncharacterized protein</fullName>
    </submittedName>
</protein>
<evidence type="ECO:0000313" key="1">
    <source>
        <dbReference type="EMBL" id="MDR6941146.1"/>
    </source>
</evidence>
<reference evidence="1 2" key="1">
    <citation type="submission" date="2023-07" db="EMBL/GenBank/DDBJ databases">
        <title>Sorghum-associated microbial communities from plants grown in Nebraska, USA.</title>
        <authorList>
            <person name="Schachtman D."/>
        </authorList>
    </citation>
    <scope>NUCLEOTIDE SEQUENCE [LARGE SCALE GENOMIC DNA]</scope>
    <source>
        <strain evidence="1 2">3262</strain>
    </source>
</reference>